<evidence type="ECO:0000313" key="2">
    <source>
        <dbReference type="Proteomes" id="UP001165541"/>
    </source>
</evidence>
<dbReference type="InterPro" id="IPR032710">
    <property type="entry name" value="NTF2-like_dom_sf"/>
</dbReference>
<dbReference type="Proteomes" id="UP001165541">
    <property type="component" value="Unassembled WGS sequence"/>
</dbReference>
<protein>
    <submittedName>
        <fullName evidence="1">Nuclear transport factor 2 family protein</fullName>
    </submittedName>
</protein>
<proteinExistence type="predicted"/>
<comment type="caution">
    <text evidence="1">The sequence shown here is derived from an EMBL/GenBank/DDBJ whole genome shotgun (WGS) entry which is preliminary data.</text>
</comment>
<accession>A0ABT0YV91</accession>
<gene>
    <name evidence="1" type="ORF">M8A51_24335</name>
</gene>
<dbReference type="EMBL" id="JAMKFE010000021">
    <property type="protein sequence ID" value="MCM5682672.1"/>
    <property type="molecule type" value="Genomic_DNA"/>
</dbReference>
<reference evidence="1" key="1">
    <citation type="submission" date="2022-05" db="EMBL/GenBank/DDBJ databases">
        <title>Schlegelella sp. nov., isolated from mangrove soil.</title>
        <authorList>
            <person name="Liu Y."/>
            <person name="Ge X."/>
            <person name="Liu W."/>
        </authorList>
    </citation>
    <scope>NUCLEOTIDE SEQUENCE</scope>
    <source>
        <strain evidence="1">S2-27</strain>
    </source>
</reference>
<organism evidence="1 2">
    <name type="scientific">Caldimonas mangrovi</name>
    <dbReference type="NCBI Taxonomy" id="2944811"/>
    <lineage>
        <taxon>Bacteria</taxon>
        <taxon>Pseudomonadati</taxon>
        <taxon>Pseudomonadota</taxon>
        <taxon>Betaproteobacteria</taxon>
        <taxon>Burkholderiales</taxon>
        <taxon>Sphaerotilaceae</taxon>
        <taxon>Caldimonas</taxon>
    </lineage>
</organism>
<dbReference type="SUPFAM" id="SSF54427">
    <property type="entry name" value="NTF2-like"/>
    <property type="match status" value="1"/>
</dbReference>
<dbReference type="Gene3D" id="3.10.450.50">
    <property type="match status" value="1"/>
</dbReference>
<dbReference type="RefSeq" id="WP_251781215.1">
    <property type="nucleotide sequence ID" value="NZ_JAMKFE010000021.1"/>
</dbReference>
<name>A0ABT0YV91_9BURK</name>
<evidence type="ECO:0000313" key="1">
    <source>
        <dbReference type="EMBL" id="MCM5682672.1"/>
    </source>
</evidence>
<keyword evidence="2" id="KW-1185">Reference proteome</keyword>
<sequence>MELTALIDTYCQAWSEASPQRRAELIARVWAPAASYTDPTVHALGSSELLAHIAKVLARRPGSRVVRTSQVDEHHGVARFAWRAVDAGGNELPEGIDIAFISADGTRIERIIGFFGPLSR</sequence>